<name>A0A926LDB2_9ACTN</name>
<dbReference type="SMART" id="SM00347">
    <property type="entry name" value="HTH_MARR"/>
    <property type="match status" value="1"/>
</dbReference>
<dbReference type="PANTHER" id="PTHR33164:SF43">
    <property type="entry name" value="HTH-TYPE TRANSCRIPTIONAL REPRESSOR YETL"/>
    <property type="match status" value="1"/>
</dbReference>
<dbReference type="RefSeq" id="WP_188185393.1">
    <property type="nucleotide sequence ID" value="NZ_JACVQF010000235.1"/>
</dbReference>
<dbReference type="GO" id="GO:0003700">
    <property type="term" value="F:DNA-binding transcription factor activity"/>
    <property type="evidence" value="ECO:0007669"/>
    <property type="project" value="InterPro"/>
</dbReference>
<dbReference type="PRINTS" id="PR00598">
    <property type="entry name" value="HTHMARR"/>
</dbReference>
<keyword evidence="3" id="KW-1185">Reference proteome</keyword>
<evidence type="ECO:0000313" key="2">
    <source>
        <dbReference type="EMBL" id="MBD0424497.1"/>
    </source>
</evidence>
<feature type="domain" description="HTH marR-type" evidence="1">
    <location>
        <begin position="3"/>
        <end position="134"/>
    </location>
</feature>
<dbReference type="Gene3D" id="1.10.10.10">
    <property type="entry name" value="Winged helix-like DNA-binding domain superfamily/Winged helix DNA-binding domain"/>
    <property type="match status" value="1"/>
</dbReference>
<dbReference type="PROSITE" id="PS50995">
    <property type="entry name" value="HTH_MARR_2"/>
    <property type="match status" value="1"/>
</dbReference>
<protein>
    <submittedName>
        <fullName evidence="2">MarR family transcriptional regulator</fullName>
    </submittedName>
</protein>
<dbReference type="InterPro" id="IPR036388">
    <property type="entry name" value="WH-like_DNA-bd_sf"/>
</dbReference>
<dbReference type="Pfam" id="PF12802">
    <property type="entry name" value="MarR_2"/>
    <property type="match status" value="1"/>
</dbReference>
<dbReference type="PANTHER" id="PTHR33164">
    <property type="entry name" value="TRANSCRIPTIONAL REGULATOR, MARR FAMILY"/>
    <property type="match status" value="1"/>
</dbReference>
<dbReference type="InterPro" id="IPR000835">
    <property type="entry name" value="HTH_MarR-typ"/>
</dbReference>
<proteinExistence type="predicted"/>
<evidence type="ECO:0000259" key="1">
    <source>
        <dbReference type="PROSITE" id="PS50995"/>
    </source>
</evidence>
<dbReference type="EMBL" id="JACVQF010000235">
    <property type="protein sequence ID" value="MBD0424497.1"/>
    <property type="molecule type" value="Genomic_DNA"/>
</dbReference>
<reference evidence="2" key="2">
    <citation type="submission" date="2020-09" db="EMBL/GenBank/DDBJ databases">
        <authorList>
            <person name="Luo X."/>
        </authorList>
    </citation>
    <scope>NUCLEOTIDE SEQUENCE</scope>
    <source>
        <strain evidence="2">TRM S81-3</strain>
    </source>
</reference>
<reference evidence="2" key="1">
    <citation type="submission" date="2020-09" db="EMBL/GenBank/DDBJ databases">
        <title>Streptomyces grisecoloratus sp. nov., isolated from cotton soil.</title>
        <authorList>
            <person name="Xing L."/>
        </authorList>
    </citation>
    <scope>NUCLEOTIDE SEQUENCE</scope>
    <source>
        <strain evidence="2">TRM S81-3</strain>
    </source>
</reference>
<comment type="caution">
    <text evidence="2">The sequence shown here is derived from an EMBL/GenBank/DDBJ whole genome shotgun (WGS) entry which is preliminary data.</text>
</comment>
<dbReference type="Proteomes" id="UP000621210">
    <property type="component" value="Unassembled WGS sequence"/>
</dbReference>
<dbReference type="InterPro" id="IPR036390">
    <property type="entry name" value="WH_DNA-bd_sf"/>
</dbReference>
<dbReference type="InterPro" id="IPR039422">
    <property type="entry name" value="MarR/SlyA-like"/>
</dbReference>
<dbReference type="AlphaFoldDB" id="A0A926LDB2"/>
<organism evidence="2 3">
    <name type="scientific">Streptomyces griseicoloratus</name>
    <dbReference type="NCBI Taxonomy" id="2752516"/>
    <lineage>
        <taxon>Bacteria</taxon>
        <taxon>Bacillati</taxon>
        <taxon>Actinomycetota</taxon>
        <taxon>Actinomycetes</taxon>
        <taxon>Kitasatosporales</taxon>
        <taxon>Streptomycetaceae</taxon>
        <taxon>Streptomyces</taxon>
    </lineage>
</organism>
<evidence type="ECO:0000313" key="3">
    <source>
        <dbReference type="Proteomes" id="UP000621210"/>
    </source>
</evidence>
<accession>A0A926LDB2</accession>
<gene>
    <name evidence="2" type="ORF">H0H10_35940</name>
</gene>
<dbReference type="GO" id="GO:0006950">
    <property type="term" value="P:response to stress"/>
    <property type="evidence" value="ECO:0007669"/>
    <property type="project" value="TreeGrafter"/>
</dbReference>
<sequence>MDDLGLALALARAASGMRRRLEVHGLSFREFAVLHHLAEAPGRQLRRIDLVDLLGLTPSGVARLLAPLEKQRYVTRSPDPRDARRALVTLTEAGQARAEEARAVAADKATELLSRALGASDREALAGLLDRLTRVV</sequence>
<dbReference type="SUPFAM" id="SSF46785">
    <property type="entry name" value="Winged helix' DNA-binding domain"/>
    <property type="match status" value="1"/>
</dbReference>